<dbReference type="Pfam" id="PF00696">
    <property type="entry name" value="AA_kinase"/>
    <property type="match status" value="1"/>
</dbReference>
<evidence type="ECO:0000256" key="4">
    <source>
        <dbReference type="ARBA" id="ARBA00022490"/>
    </source>
</evidence>
<dbReference type="Gene3D" id="3.40.1160.10">
    <property type="entry name" value="Acetylglutamate kinase-like"/>
    <property type="match status" value="1"/>
</dbReference>
<dbReference type="GO" id="GO:0033862">
    <property type="term" value="F:UMP kinase activity"/>
    <property type="evidence" value="ECO:0007669"/>
    <property type="project" value="UniProtKB-EC"/>
</dbReference>
<evidence type="ECO:0000313" key="13">
    <source>
        <dbReference type="EMBL" id="SJM69558.1"/>
    </source>
</evidence>
<dbReference type="GO" id="GO:0006225">
    <property type="term" value="P:UDP biosynthetic process"/>
    <property type="evidence" value="ECO:0007669"/>
    <property type="project" value="TreeGrafter"/>
</dbReference>
<dbReference type="EC" id="2.7.4.22" evidence="11"/>
<dbReference type="NCBIfam" id="TIGR02075">
    <property type="entry name" value="pyrH_bact"/>
    <property type="match status" value="1"/>
</dbReference>
<organism evidence="13 14">
    <name type="scientific">Brevundimonas diminuta 3F5N</name>
    <dbReference type="NCBI Taxonomy" id="1255603"/>
    <lineage>
        <taxon>Bacteria</taxon>
        <taxon>Pseudomonadati</taxon>
        <taxon>Pseudomonadota</taxon>
        <taxon>Alphaproteobacteria</taxon>
        <taxon>Caulobacterales</taxon>
        <taxon>Caulobacteraceae</taxon>
        <taxon>Brevundimonas</taxon>
    </lineage>
</organism>
<comment type="pathway">
    <text evidence="2 11">Pyrimidine metabolism; CTP biosynthesis via de novo pathway; UDP from UMP (UMPK route): step 1/1.</text>
</comment>
<comment type="caution">
    <text evidence="11">Lacks conserved residue(s) required for the propagation of feature annotation.</text>
</comment>
<keyword evidence="6 11" id="KW-0547">Nucleotide-binding</keyword>
<dbReference type="FunFam" id="3.40.1160.10:FF:000001">
    <property type="entry name" value="Uridylate kinase"/>
    <property type="match status" value="1"/>
</dbReference>
<comment type="similarity">
    <text evidence="3 11">Belongs to the UMP kinase family.</text>
</comment>
<comment type="catalytic activity">
    <reaction evidence="10 11">
        <text>UMP + ATP = UDP + ADP</text>
        <dbReference type="Rhea" id="RHEA:24400"/>
        <dbReference type="ChEBI" id="CHEBI:30616"/>
        <dbReference type="ChEBI" id="CHEBI:57865"/>
        <dbReference type="ChEBI" id="CHEBI:58223"/>
        <dbReference type="ChEBI" id="CHEBI:456216"/>
        <dbReference type="EC" id="2.7.4.22"/>
    </reaction>
</comment>
<feature type="binding site" evidence="11">
    <location>
        <position position="201"/>
    </location>
    <ligand>
        <name>ATP</name>
        <dbReference type="ChEBI" id="CHEBI:30616"/>
    </ligand>
</feature>
<feature type="binding site" evidence="11">
    <location>
        <position position="87"/>
    </location>
    <ligand>
        <name>UMP</name>
        <dbReference type="ChEBI" id="CHEBI:57865"/>
    </ligand>
</feature>
<accession>A0A1R4GMX7</accession>
<evidence type="ECO:0000256" key="10">
    <source>
        <dbReference type="ARBA" id="ARBA00047767"/>
    </source>
</evidence>
<reference evidence="13 14" key="1">
    <citation type="submission" date="2017-02" db="EMBL/GenBank/DDBJ databases">
        <authorList>
            <person name="Peterson S.W."/>
        </authorList>
    </citation>
    <scope>NUCLEOTIDE SEQUENCE [LARGE SCALE GENOMIC DNA]</scope>
    <source>
        <strain evidence="13 14">3F5N</strain>
    </source>
</reference>
<gene>
    <name evidence="11" type="primary">pyrH</name>
    <name evidence="13" type="ORF">FM111_14170</name>
</gene>
<evidence type="ECO:0000256" key="11">
    <source>
        <dbReference type="HAMAP-Rule" id="MF_01220"/>
    </source>
</evidence>
<evidence type="ECO:0000313" key="14">
    <source>
        <dbReference type="Proteomes" id="UP000195766"/>
    </source>
</evidence>
<feature type="binding site" evidence="11">
    <location>
        <position position="195"/>
    </location>
    <ligand>
        <name>ATP</name>
        <dbReference type="ChEBI" id="CHEBI:30616"/>
    </ligand>
</feature>
<dbReference type="AlphaFoldDB" id="A0A1R4GMX7"/>
<feature type="binding site" evidence="11">
    <location>
        <begin position="168"/>
        <end position="175"/>
    </location>
    <ligand>
        <name>UMP</name>
        <dbReference type="ChEBI" id="CHEBI:57865"/>
    </ligand>
</feature>
<dbReference type="InterPro" id="IPR011817">
    <property type="entry name" value="Uridylate_kinase"/>
</dbReference>
<comment type="function">
    <text evidence="11">Catalyzes the reversible phosphorylation of UMP to UDP.</text>
</comment>
<evidence type="ECO:0000256" key="9">
    <source>
        <dbReference type="ARBA" id="ARBA00022975"/>
    </source>
</evidence>
<dbReference type="PANTHER" id="PTHR42833:SF4">
    <property type="entry name" value="URIDYLATE KINASE PUMPKIN, CHLOROPLASTIC"/>
    <property type="match status" value="1"/>
</dbReference>
<feature type="domain" description="Aspartate/glutamate/uridylate kinase" evidence="12">
    <location>
        <begin position="40"/>
        <end position="249"/>
    </location>
</feature>
<dbReference type="GO" id="GO:0044210">
    <property type="term" value="P:'de novo' CTP biosynthetic process"/>
    <property type="evidence" value="ECO:0007669"/>
    <property type="project" value="UniProtKB-UniRule"/>
</dbReference>
<evidence type="ECO:0000256" key="5">
    <source>
        <dbReference type="ARBA" id="ARBA00022679"/>
    </source>
</evidence>
<dbReference type="InterPro" id="IPR001048">
    <property type="entry name" value="Asp/Glu/Uridylate_kinase"/>
</dbReference>
<dbReference type="PIRSF" id="PIRSF005650">
    <property type="entry name" value="Uridylate_kin"/>
    <property type="match status" value="1"/>
</dbReference>
<dbReference type="InterPro" id="IPR036393">
    <property type="entry name" value="AceGlu_kinase-like_sf"/>
</dbReference>
<evidence type="ECO:0000256" key="2">
    <source>
        <dbReference type="ARBA" id="ARBA00004791"/>
    </source>
</evidence>
<dbReference type="SUPFAM" id="SSF53633">
    <property type="entry name" value="Carbamate kinase-like"/>
    <property type="match status" value="1"/>
</dbReference>
<sequence>MKADAPFVYDEPPIHFARMLTPCIHGPLIMPDAPSEFRYKRVLLKVSGEVLMGDQPYGIDMPTVDVVAAAVAAVARQGVEICLVIGGGNIFRGLSKAAEGMDRANADYMGMLATIMNALAMQGALEKIGVDTRVQSAIPMAAIAEPYIRRRAMRHLEKGRVVIFAAGVGAPFFTTDSGAALRAAEMGCDALLKGTSVDGVYTADPKKDATATRYETLTYQEVLAKDLRVMDASAIALMRDSGIPIVVFSIREEGSIQKALTGEGTFTVITNKAA</sequence>
<keyword evidence="5 11" id="KW-0808">Transferase</keyword>
<dbReference type="HAMAP" id="MF_01220_B">
    <property type="entry name" value="PyrH_B"/>
    <property type="match status" value="1"/>
</dbReference>
<dbReference type="CDD" id="cd04254">
    <property type="entry name" value="AAK_UMPK-PyrH-Ec"/>
    <property type="match status" value="1"/>
</dbReference>
<feature type="binding site" evidence="11">
    <location>
        <position position="107"/>
    </location>
    <ligand>
        <name>UMP</name>
        <dbReference type="ChEBI" id="CHEBI:57865"/>
    </ligand>
</feature>
<keyword evidence="4 11" id="KW-0963">Cytoplasm</keyword>
<evidence type="ECO:0000256" key="8">
    <source>
        <dbReference type="ARBA" id="ARBA00022840"/>
    </source>
</evidence>
<evidence type="ECO:0000256" key="3">
    <source>
        <dbReference type="ARBA" id="ARBA00007614"/>
    </source>
</evidence>
<keyword evidence="8 11" id="KW-0067">ATP-binding</keyword>
<feature type="binding site" evidence="11">
    <location>
        <position position="204"/>
    </location>
    <ligand>
        <name>ATP</name>
        <dbReference type="ChEBI" id="CHEBI:30616"/>
    </ligand>
</feature>
<feature type="binding site" evidence="11">
    <location>
        <begin position="45"/>
        <end position="48"/>
    </location>
    <ligand>
        <name>ATP</name>
        <dbReference type="ChEBI" id="CHEBI:30616"/>
    </ligand>
</feature>
<evidence type="ECO:0000259" key="12">
    <source>
        <dbReference type="Pfam" id="PF00696"/>
    </source>
</evidence>
<feature type="binding site" evidence="11">
    <location>
        <position position="92"/>
    </location>
    <ligand>
        <name>ATP</name>
        <dbReference type="ChEBI" id="CHEBI:30616"/>
    </ligand>
</feature>
<comment type="activity regulation">
    <text evidence="11">Inhibited by UTP.</text>
</comment>
<dbReference type="Proteomes" id="UP000195766">
    <property type="component" value="Unassembled WGS sequence"/>
</dbReference>
<name>A0A1R4GMX7_BREDI</name>
<dbReference type="InterPro" id="IPR015963">
    <property type="entry name" value="Uridylate_kinase_bac"/>
</dbReference>
<dbReference type="PANTHER" id="PTHR42833">
    <property type="entry name" value="URIDYLATE KINASE"/>
    <property type="match status" value="1"/>
</dbReference>
<feature type="binding site" evidence="11">
    <location>
        <position position="88"/>
    </location>
    <ligand>
        <name>ATP</name>
        <dbReference type="ChEBI" id="CHEBI:30616"/>
    </ligand>
</feature>
<proteinExistence type="inferred from homology"/>
<keyword evidence="7 11" id="KW-0418">Kinase</keyword>
<dbReference type="EMBL" id="FUIE01000081">
    <property type="protein sequence ID" value="SJM69558.1"/>
    <property type="molecule type" value="Genomic_DNA"/>
</dbReference>
<comment type="subunit">
    <text evidence="11">Homohexamer.</text>
</comment>
<dbReference type="UniPathway" id="UPA00159">
    <property type="reaction ID" value="UER00275"/>
</dbReference>
<evidence type="ECO:0000256" key="1">
    <source>
        <dbReference type="ARBA" id="ARBA00004496"/>
    </source>
</evidence>
<evidence type="ECO:0000256" key="7">
    <source>
        <dbReference type="ARBA" id="ARBA00022777"/>
    </source>
</evidence>
<comment type="subcellular location">
    <subcellularLocation>
        <location evidence="1 11">Cytoplasm</location>
    </subcellularLocation>
</comment>
<dbReference type="GO" id="GO:0005829">
    <property type="term" value="C:cytosol"/>
    <property type="evidence" value="ECO:0007669"/>
    <property type="project" value="TreeGrafter"/>
</dbReference>
<dbReference type="GO" id="GO:0005524">
    <property type="term" value="F:ATP binding"/>
    <property type="evidence" value="ECO:0007669"/>
    <property type="project" value="UniProtKB-KW"/>
</dbReference>
<evidence type="ECO:0000256" key="6">
    <source>
        <dbReference type="ARBA" id="ARBA00022741"/>
    </source>
</evidence>
<keyword evidence="9 11" id="KW-0665">Pyrimidine biosynthesis</keyword>
<protein>
    <recommendedName>
        <fullName evidence="11">Uridylate kinase</fullName>
        <shortName evidence="11">UK</shortName>
        <ecNumber evidence="11">2.7.4.22</ecNumber>
    </recommendedName>
    <alternativeName>
        <fullName evidence="11">Uridine monophosphate kinase</fullName>
        <shortName evidence="11">UMP kinase</shortName>
        <shortName evidence="11">UMPK</shortName>
    </alternativeName>
</protein>